<comment type="similarity">
    <text evidence="1">Belongs to the UPF0065 (bug) family.</text>
</comment>
<reference evidence="3 4" key="1">
    <citation type="submission" date="2020-05" db="EMBL/GenBank/DDBJ databases">
        <title>Complete genome sequence of Alicycliphilus denitrificans DP3.</title>
        <authorList>
            <person name="Chen X."/>
        </authorList>
    </citation>
    <scope>NUCLEOTIDE SEQUENCE [LARGE SCALE GENOMIC DNA]</scope>
    <source>
        <strain evidence="3 4">DP3</strain>
    </source>
</reference>
<sequence>MIPLTRRRLLQAIAAAGTMPALHAGAQATYPGKPIRLIVPAAAGGATDIIGRLVAHQASLALPQPMVVENVAGGGGVIGTQVVARASGDGHTLLMGAINHTINASLVGKLPYDSVKDFTFISHLVSIPNVLVVHPSLPVTTLAEFIQYARTHDTLVFASSGNGTSQHLSAEMFRMATGVKYQHVPYKGAAPATNDLLGGHVHLMFDNLPAAAPNIRAGKLRALAVTSARRNAAFPDLPAIAETVPGFDVRSWFGLMGPAGMPRPVVDKLHAEMVRIFTQPEVLRRIADMGAEAQVTDPAAFNAYVHQEMERWAKVVKASGATVQ</sequence>
<dbReference type="Gene3D" id="3.40.190.10">
    <property type="entry name" value="Periplasmic binding protein-like II"/>
    <property type="match status" value="1"/>
</dbReference>
<proteinExistence type="inferred from homology"/>
<dbReference type="AlphaFoldDB" id="A0A858ZS27"/>
<evidence type="ECO:0000256" key="2">
    <source>
        <dbReference type="SAM" id="SignalP"/>
    </source>
</evidence>
<dbReference type="Proteomes" id="UP000500755">
    <property type="component" value="Chromosome"/>
</dbReference>
<feature type="chain" id="PRO_5032341950" evidence="2">
    <location>
        <begin position="25"/>
        <end position="324"/>
    </location>
</feature>
<dbReference type="InterPro" id="IPR006311">
    <property type="entry name" value="TAT_signal"/>
</dbReference>
<gene>
    <name evidence="3" type="ORF">HF896_08455</name>
</gene>
<dbReference type="PROSITE" id="PS51318">
    <property type="entry name" value="TAT"/>
    <property type="match status" value="1"/>
</dbReference>
<dbReference type="EMBL" id="CP051298">
    <property type="protein sequence ID" value="QKD43638.1"/>
    <property type="molecule type" value="Genomic_DNA"/>
</dbReference>
<keyword evidence="2" id="KW-0732">Signal</keyword>
<evidence type="ECO:0000313" key="4">
    <source>
        <dbReference type="Proteomes" id="UP000500755"/>
    </source>
</evidence>
<dbReference type="PANTHER" id="PTHR42928">
    <property type="entry name" value="TRICARBOXYLATE-BINDING PROTEIN"/>
    <property type="match status" value="1"/>
</dbReference>
<evidence type="ECO:0000256" key="1">
    <source>
        <dbReference type="ARBA" id="ARBA00006987"/>
    </source>
</evidence>
<dbReference type="RefSeq" id="WP_013518461.1">
    <property type="nucleotide sequence ID" value="NZ_CP051298.1"/>
</dbReference>
<accession>A0A858ZS27</accession>
<feature type="signal peptide" evidence="2">
    <location>
        <begin position="1"/>
        <end position="24"/>
    </location>
</feature>
<protein>
    <submittedName>
        <fullName evidence="3">Tripartite tricarboxylate transporter substrate binding protein</fullName>
    </submittedName>
</protein>
<dbReference type="Pfam" id="PF03401">
    <property type="entry name" value="TctC"/>
    <property type="match status" value="1"/>
</dbReference>
<dbReference type="SUPFAM" id="SSF53850">
    <property type="entry name" value="Periplasmic binding protein-like II"/>
    <property type="match status" value="1"/>
</dbReference>
<organism evidence="3 4">
    <name type="scientific">Alicycliphilus denitrificans</name>
    <dbReference type="NCBI Taxonomy" id="179636"/>
    <lineage>
        <taxon>Bacteria</taxon>
        <taxon>Pseudomonadati</taxon>
        <taxon>Pseudomonadota</taxon>
        <taxon>Betaproteobacteria</taxon>
        <taxon>Burkholderiales</taxon>
        <taxon>Comamonadaceae</taxon>
        <taxon>Alicycliphilus</taxon>
    </lineage>
</organism>
<dbReference type="InterPro" id="IPR005064">
    <property type="entry name" value="BUG"/>
</dbReference>
<dbReference type="CDD" id="cd13578">
    <property type="entry name" value="PBP2_Bug27"/>
    <property type="match status" value="1"/>
</dbReference>
<dbReference type="PIRSF" id="PIRSF017082">
    <property type="entry name" value="YflP"/>
    <property type="match status" value="1"/>
</dbReference>
<dbReference type="InterPro" id="IPR042100">
    <property type="entry name" value="Bug_dom1"/>
</dbReference>
<dbReference type="PANTHER" id="PTHR42928:SF5">
    <property type="entry name" value="BLR1237 PROTEIN"/>
    <property type="match status" value="1"/>
</dbReference>
<name>A0A858ZS27_9BURK</name>
<evidence type="ECO:0000313" key="3">
    <source>
        <dbReference type="EMBL" id="QKD43638.1"/>
    </source>
</evidence>
<dbReference type="Gene3D" id="3.40.190.150">
    <property type="entry name" value="Bordetella uptake gene, domain 1"/>
    <property type="match status" value="1"/>
</dbReference>